<comment type="caution">
    <text evidence="1">The sequence shown here is derived from an EMBL/GenBank/DDBJ whole genome shotgun (WGS) entry which is preliminary data.</text>
</comment>
<reference evidence="1" key="1">
    <citation type="submission" date="2021-05" db="EMBL/GenBank/DDBJ databases">
        <authorList>
            <person name="Pietrasiak N."/>
            <person name="Ward R."/>
            <person name="Stajich J.E."/>
            <person name="Kurbessoian T."/>
        </authorList>
    </citation>
    <scope>NUCLEOTIDE SEQUENCE</scope>
    <source>
        <strain evidence="1">GSE-TBD4-15B</strain>
    </source>
</reference>
<dbReference type="EMBL" id="JAHHHV010000081">
    <property type="protein sequence ID" value="MBW4467891.1"/>
    <property type="molecule type" value="Genomic_DNA"/>
</dbReference>
<evidence type="ECO:0000313" key="1">
    <source>
        <dbReference type="EMBL" id="MBW4467891.1"/>
    </source>
</evidence>
<sequence>MTNNEPDSLFFTAQTPLNCSIRVTVAYWKIITQIKHPIMSGREEEVQAALTEPDQIRRSRSDPNIYLFYKLQREKRWLCAVIRQLNGDGFLITTYPTDAIKEGETVWQK</sequence>
<reference evidence="1" key="2">
    <citation type="journal article" date="2022" name="Microbiol. Resour. Announc.">
        <title>Metagenome Sequencing to Explore Phylogenomics of Terrestrial Cyanobacteria.</title>
        <authorList>
            <person name="Ward R.D."/>
            <person name="Stajich J.E."/>
            <person name="Johansen J.R."/>
            <person name="Huntemann M."/>
            <person name="Clum A."/>
            <person name="Foster B."/>
            <person name="Foster B."/>
            <person name="Roux S."/>
            <person name="Palaniappan K."/>
            <person name="Varghese N."/>
            <person name="Mukherjee S."/>
            <person name="Reddy T.B.K."/>
            <person name="Daum C."/>
            <person name="Copeland A."/>
            <person name="Chen I.A."/>
            <person name="Ivanova N.N."/>
            <person name="Kyrpides N.C."/>
            <person name="Shapiro N."/>
            <person name="Eloe-Fadrosh E.A."/>
            <person name="Pietrasiak N."/>
        </authorList>
    </citation>
    <scope>NUCLEOTIDE SEQUENCE</scope>
    <source>
        <strain evidence="1">GSE-TBD4-15B</strain>
    </source>
</reference>
<evidence type="ECO:0000313" key="2">
    <source>
        <dbReference type="Proteomes" id="UP000707356"/>
    </source>
</evidence>
<gene>
    <name evidence="1" type="ORF">KME07_20890</name>
</gene>
<name>A0A951PDX2_9CYAN</name>
<dbReference type="AlphaFoldDB" id="A0A951PDX2"/>
<dbReference type="Proteomes" id="UP000707356">
    <property type="component" value="Unassembled WGS sequence"/>
</dbReference>
<proteinExistence type="predicted"/>
<organism evidence="1 2">
    <name type="scientific">Pegethrix bostrychoides GSE-TBD4-15B</name>
    <dbReference type="NCBI Taxonomy" id="2839662"/>
    <lineage>
        <taxon>Bacteria</taxon>
        <taxon>Bacillati</taxon>
        <taxon>Cyanobacteriota</taxon>
        <taxon>Cyanophyceae</taxon>
        <taxon>Oculatellales</taxon>
        <taxon>Oculatellaceae</taxon>
        <taxon>Pegethrix</taxon>
    </lineage>
</organism>
<accession>A0A951PDX2</accession>
<protein>
    <submittedName>
        <fullName evidence="1">DUF4258 domain-containing protein</fullName>
    </submittedName>
</protein>